<proteinExistence type="inferred from homology"/>
<reference evidence="4 5" key="1">
    <citation type="submission" date="2019-09" db="EMBL/GenBank/DDBJ databases">
        <title>Ecophysiology of the spiral-shaped methanotroph Methylospira mobilis as revealed by the complete genome sequence.</title>
        <authorList>
            <person name="Oshkin I.Y."/>
            <person name="Dedysh S.N."/>
            <person name="Miroshnikov K."/>
            <person name="Danilova O.V."/>
            <person name="Hakobyan A."/>
            <person name="Liesack W."/>
        </authorList>
    </citation>
    <scope>NUCLEOTIDE SEQUENCE [LARGE SCALE GENOMIC DNA]</scope>
    <source>
        <strain evidence="4 5">Shm1</strain>
    </source>
</reference>
<sequence>MKKFSCASIQMISSDDVNANLREAGELIEKAAHGGASLVVLPENFALMGETESAKLAIAEPEGQGPIQAFLAKTAKDTGVWIVGGTVPLQAEHGKVYASSLVIDNQGKQVARYDKIHLFDVDVPGTNEQYRESNTIAAGDNPLVVSTPFGMLGVVICYDLRFPELFRSMSRNGLDLLAIPSAFTAKTGHAHWDVLIRARSIENLCYTIASNQGGRHGNGRETYGHSMVVDPWGNVLNSLGQGAGVVLGEIDTDQTRRTRDAFPVLQHRRLVNC</sequence>
<dbReference type="Gene3D" id="3.60.110.10">
    <property type="entry name" value="Carbon-nitrogen hydrolase"/>
    <property type="match status" value="1"/>
</dbReference>
<evidence type="ECO:0000256" key="1">
    <source>
        <dbReference type="ARBA" id="ARBA00010613"/>
    </source>
</evidence>
<gene>
    <name evidence="4" type="ORF">F6R98_08530</name>
</gene>
<feature type="domain" description="CN hydrolase" evidence="3">
    <location>
        <begin position="4"/>
        <end position="252"/>
    </location>
</feature>
<accession>A0A5Q0BKC9</accession>
<dbReference type="EMBL" id="CP044205">
    <property type="protein sequence ID" value="QFY42664.1"/>
    <property type="molecule type" value="Genomic_DNA"/>
</dbReference>
<dbReference type="Proteomes" id="UP000325755">
    <property type="component" value="Chromosome"/>
</dbReference>
<dbReference type="Pfam" id="PF00795">
    <property type="entry name" value="CN_hydrolase"/>
    <property type="match status" value="1"/>
</dbReference>
<evidence type="ECO:0000313" key="5">
    <source>
        <dbReference type="Proteomes" id="UP000325755"/>
    </source>
</evidence>
<dbReference type="RefSeq" id="WP_153248659.1">
    <property type="nucleotide sequence ID" value="NZ_CP044205.1"/>
</dbReference>
<dbReference type="PANTHER" id="PTHR23088">
    <property type="entry name" value="NITRILASE-RELATED"/>
    <property type="match status" value="1"/>
</dbReference>
<dbReference type="PROSITE" id="PS01227">
    <property type="entry name" value="UPF0012"/>
    <property type="match status" value="1"/>
</dbReference>
<evidence type="ECO:0000259" key="3">
    <source>
        <dbReference type="PROSITE" id="PS50263"/>
    </source>
</evidence>
<name>A0A5Q0BKC9_9GAMM</name>
<dbReference type="InParanoid" id="A0A5Q0BKC9"/>
<dbReference type="FunCoup" id="A0A5Q0BKC9">
    <property type="interactions" value="393"/>
</dbReference>
<dbReference type="PROSITE" id="PS50263">
    <property type="entry name" value="CN_HYDROLASE"/>
    <property type="match status" value="1"/>
</dbReference>
<comment type="similarity">
    <text evidence="1">Belongs to the carbon-nitrogen hydrolase superfamily. NIT1/NIT2 family.</text>
</comment>
<evidence type="ECO:0000256" key="2">
    <source>
        <dbReference type="ARBA" id="ARBA00022801"/>
    </source>
</evidence>
<evidence type="ECO:0000313" key="4">
    <source>
        <dbReference type="EMBL" id="QFY42664.1"/>
    </source>
</evidence>
<dbReference type="CDD" id="cd07572">
    <property type="entry name" value="nit"/>
    <property type="match status" value="1"/>
</dbReference>
<organism evidence="4 5">
    <name type="scientific">Candidatus Methylospira mobilis</name>
    <dbReference type="NCBI Taxonomy" id="1808979"/>
    <lineage>
        <taxon>Bacteria</taxon>
        <taxon>Pseudomonadati</taxon>
        <taxon>Pseudomonadota</taxon>
        <taxon>Gammaproteobacteria</taxon>
        <taxon>Methylococcales</taxon>
        <taxon>Methylococcaceae</taxon>
        <taxon>Candidatus Methylospira</taxon>
    </lineage>
</organism>
<dbReference type="AlphaFoldDB" id="A0A5Q0BKC9"/>
<dbReference type="InterPro" id="IPR036526">
    <property type="entry name" value="C-N_Hydrolase_sf"/>
</dbReference>
<dbReference type="SUPFAM" id="SSF56317">
    <property type="entry name" value="Carbon-nitrogen hydrolase"/>
    <property type="match status" value="1"/>
</dbReference>
<keyword evidence="2 4" id="KW-0378">Hydrolase</keyword>
<dbReference type="InterPro" id="IPR001110">
    <property type="entry name" value="UPF0012_CS"/>
</dbReference>
<keyword evidence="5" id="KW-1185">Reference proteome</keyword>
<protein>
    <submittedName>
        <fullName evidence="4">Carbon-nitrogen hydrolase family protein</fullName>
    </submittedName>
</protein>
<dbReference type="InterPro" id="IPR003010">
    <property type="entry name" value="C-N_Hydrolase"/>
</dbReference>
<dbReference type="OrthoDB" id="9811121at2"/>
<dbReference type="KEGG" id="mmob:F6R98_08530"/>
<dbReference type="PANTHER" id="PTHR23088:SF27">
    <property type="entry name" value="DEAMINATED GLUTATHIONE AMIDASE"/>
    <property type="match status" value="1"/>
</dbReference>
<dbReference type="InterPro" id="IPR045254">
    <property type="entry name" value="Nit1/2_C-N_Hydrolase"/>
</dbReference>
<dbReference type="GO" id="GO:0016811">
    <property type="term" value="F:hydrolase activity, acting on carbon-nitrogen (but not peptide) bonds, in linear amides"/>
    <property type="evidence" value="ECO:0007669"/>
    <property type="project" value="InterPro"/>
</dbReference>